<keyword evidence="2" id="KW-1185">Reference proteome</keyword>
<organism evidence="2 3">
    <name type="scientific">Galleria mellonella</name>
    <name type="common">Greater wax moth</name>
    <dbReference type="NCBI Taxonomy" id="7137"/>
    <lineage>
        <taxon>Eukaryota</taxon>
        <taxon>Metazoa</taxon>
        <taxon>Ecdysozoa</taxon>
        <taxon>Arthropoda</taxon>
        <taxon>Hexapoda</taxon>
        <taxon>Insecta</taxon>
        <taxon>Pterygota</taxon>
        <taxon>Neoptera</taxon>
        <taxon>Endopterygota</taxon>
        <taxon>Lepidoptera</taxon>
        <taxon>Glossata</taxon>
        <taxon>Ditrysia</taxon>
        <taxon>Pyraloidea</taxon>
        <taxon>Pyralidae</taxon>
        <taxon>Galleriinae</taxon>
        <taxon>Galleria</taxon>
    </lineage>
</organism>
<reference evidence="3" key="1">
    <citation type="submission" date="2025-08" db="UniProtKB">
        <authorList>
            <consortium name="RefSeq"/>
        </authorList>
    </citation>
    <scope>IDENTIFICATION</scope>
    <source>
        <tissue evidence="3">Whole larvae</tissue>
    </source>
</reference>
<dbReference type="AlphaFoldDB" id="A0A6J1X8I6"/>
<evidence type="ECO:0000313" key="3">
    <source>
        <dbReference type="RefSeq" id="XP_026763897.2"/>
    </source>
</evidence>
<dbReference type="RefSeq" id="XP_026763897.2">
    <property type="nucleotide sequence ID" value="XM_026908096.3"/>
</dbReference>
<evidence type="ECO:0000256" key="1">
    <source>
        <dbReference type="SAM" id="MobiDB-lite"/>
    </source>
</evidence>
<dbReference type="KEGG" id="gmw:113522423"/>
<gene>
    <name evidence="3" type="primary">LOC113522423</name>
</gene>
<feature type="region of interest" description="Disordered" evidence="1">
    <location>
        <begin position="437"/>
        <end position="459"/>
    </location>
</feature>
<feature type="compositionally biased region" description="Polar residues" evidence="1">
    <location>
        <begin position="437"/>
        <end position="448"/>
    </location>
</feature>
<evidence type="ECO:0000313" key="2">
    <source>
        <dbReference type="Proteomes" id="UP001652740"/>
    </source>
</evidence>
<proteinExistence type="predicted"/>
<dbReference type="InParanoid" id="A0A6J1X8I6"/>
<accession>A0A6J1X8I6</accession>
<feature type="region of interest" description="Disordered" evidence="1">
    <location>
        <begin position="15"/>
        <end position="40"/>
    </location>
</feature>
<protein>
    <submittedName>
        <fullName evidence="3">Uncharacterized protein LOC113522423</fullName>
    </submittedName>
</protein>
<sequence length="645" mass="73449">MAFSLRKMLSNITYFKKPGEGSSPDGDRPAGANQPSTYVSSYETDNLSFDRLEPDSTSKHFTNSLKLSNSIENYASKKGSLSDTDVLVSIGAPKKDRRKGKKLKLDIKKASQSMTEITSDDSNNVENTPKHILLDCKSADLFSQRFKSLDFNKSFEIFDDDLSDESSYEDNFEILTTSEHSNSDISILSESDVESIKMCRKVEPSADNENILVPSTTPESFADVELDRNEDKRTSLLLNYQMKLERLDCLLKKLLTEFQFHIEVSKVFNYRSVLTPLPDTDVSRLPKMLGEVTYNLSHDTSPSGSWNIVMEKEDSITKFKVKTQLLSIKHNIDEFVNTYLQNREVEKKLLAHERRSLTFDLQKEKKEPQKRLRINDKKKYKHFDFPDLREAMLHLFGSEEKDDSMSSISGNNITQLLSDYDEADMSKCICRCRYHRSPSTQSDSGVTTKNDRSLSSQSISSSIGNFSLDSSTLTAYSESLDQIISYNSFQDTSLYSTFLQKAAIERITFYVQVHSIQLKCEPAEDEFESKNTISFYCPACKSVENDENGLLKHILSQIHCEKIHFLYKTAYIKKCVSTGKEIQPSTVLNPMVMYRDDNKIVCFGDAMYACSLCFENLIIGESVLMAHCAESAHVERREKLSEILD</sequence>
<dbReference type="Proteomes" id="UP001652740">
    <property type="component" value="Unplaced"/>
</dbReference>
<dbReference type="GeneID" id="113522423"/>
<name>A0A6J1X8I6_GALME</name>